<feature type="compositionally biased region" description="Polar residues" evidence="1">
    <location>
        <begin position="21"/>
        <end position="38"/>
    </location>
</feature>
<dbReference type="EMBL" id="QRBI01000209">
    <property type="protein sequence ID" value="RMB93482.1"/>
    <property type="molecule type" value="Genomic_DNA"/>
</dbReference>
<gene>
    <name evidence="2" type="ORF">DUI87_30179</name>
</gene>
<feature type="compositionally biased region" description="Basic and acidic residues" evidence="1">
    <location>
        <begin position="46"/>
        <end position="56"/>
    </location>
</feature>
<reference evidence="2 3" key="1">
    <citation type="submission" date="2018-07" db="EMBL/GenBank/DDBJ databases">
        <title>A high quality draft genome assembly of the barn swallow (H. rustica rustica).</title>
        <authorList>
            <person name="Formenti G."/>
            <person name="Chiara M."/>
            <person name="Poveda L."/>
            <person name="Francoijs K.-J."/>
            <person name="Bonisoli-Alquati A."/>
            <person name="Canova L."/>
            <person name="Gianfranceschi L."/>
            <person name="Horner D.S."/>
            <person name="Saino N."/>
        </authorList>
    </citation>
    <scope>NUCLEOTIDE SEQUENCE [LARGE SCALE GENOMIC DNA]</scope>
    <source>
        <strain evidence="2">Chelidonia</strain>
        <tissue evidence="2">Blood</tissue>
    </source>
</reference>
<name>A0A3M0IY73_HIRRU</name>
<dbReference type="AlphaFoldDB" id="A0A3M0IY73"/>
<feature type="compositionally biased region" description="Acidic residues" evidence="1">
    <location>
        <begin position="57"/>
        <end position="67"/>
    </location>
</feature>
<feature type="compositionally biased region" description="Acidic residues" evidence="1">
    <location>
        <begin position="75"/>
        <end position="94"/>
    </location>
</feature>
<keyword evidence="3" id="KW-1185">Reference proteome</keyword>
<comment type="caution">
    <text evidence="2">The sequence shown here is derived from an EMBL/GenBank/DDBJ whole genome shotgun (WGS) entry which is preliminary data.</text>
</comment>
<evidence type="ECO:0000256" key="1">
    <source>
        <dbReference type="SAM" id="MobiDB-lite"/>
    </source>
</evidence>
<organism evidence="2 3">
    <name type="scientific">Hirundo rustica rustica</name>
    <dbReference type="NCBI Taxonomy" id="333673"/>
    <lineage>
        <taxon>Eukaryota</taxon>
        <taxon>Metazoa</taxon>
        <taxon>Chordata</taxon>
        <taxon>Craniata</taxon>
        <taxon>Vertebrata</taxon>
        <taxon>Euteleostomi</taxon>
        <taxon>Archelosauria</taxon>
        <taxon>Archosauria</taxon>
        <taxon>Dinosauria</taxon>
        <taxon>Saurischia</taxon>
        <taxon>Theropoda</taxon>
        <taxon>Coelurosauria</taxon>
        <taxon>Aves</taxon>
        <taxon>Neognathae</taxon>
        <taxon>Neoaves</taxon>
        <taxon>Telluraves</taxon>
        <taxon>Australaves</taxon>
        <taxon>Passeriformes</taxon>
        <taxon>Sylvioidea</taxon>
        <taxon>Hirundinidae</taxon>
        <taxon>Hirundo</taxon>
    </lineage>
</organism>
<accession>A0A3M0IY73</accession>
<evidence type="ECO:0000313" key="3">
    <source>
        <dbReference type="Proteomes" id="UP000269221"/>
    </source>
</evidence>
<evidence type="ECO:0000313" key="2">
    <source>
        <dbReference type="EMBL" id="RMB93482.1"/>
    </source>
</evidence>
<sequence length="94" mass="10495">MAQGPILSAPPPAQAQLYGCPSSQQAAQPLPSLQSSSFAHVLVRKTVGDKEGRREEQEEEEEGEEEEKEGKEEEKEGEEEEEGEEKEEEQPEQQ</sequence>
<protein>
    <submittedName>
        <fullName evidence="2">Uncharacterized protein</fullName>
    </submittedName>
</protein>
<dbReference type="Proteomes" id="UP000269221">
    <property type="component" value="Unassembled WGS sequence"/>
</dbReference>
<proteinExistence type="predicted"/>
<feature type="region of interest" description="Disordered" evidence="1">
    <location>
        <begin position="1"/>
        <end position="94"/>
    </location>
</feature>